<dbReference type="Gene3D" id="3.40.50.300">
    <property type="entry name" value="P-loop containing nucleotide triphosphate hydrolases"/>
    <property type="match status" value="1"/>
</dbReference>
<dbReference type="SUPFAM" id="SSF52540">
    <property type="entry name" value="P-loop containing nucleoside triphosphate hydrolases"/>
    <property type="match status" value="1"/>
</dbReference>
<gene>
    <name evidence="11" type="primary">pbtP</name>
    <name evidence="11" type="ORF">EXIGUO9Y_260037</name>
</gene>
<evidence type="ECO:0000259" key="10">
    <source>
        <dbReference type="PROSITE" id="PS50893"/>
    </source>
</evidence>
<keyword evidence="5" id="KW-0547">Nucleotide-binding</keyword>
<keyword evidence="12" id="KW-1185">Reference proteome</keyword>
<dbReference type="FunFam" id="3.40.50.300:FF:000134">
    <property type="entry name" value="Iron-enterobactin ABC transporter ATP-binding protein"/>
    <property type="match status" value="1"/>
</dbReference>
<dbReference type="GO" id="GO:0005524">
    <property type="term" value="F:ATP binding"/>
    <property type="evidence" value="ECO:0007669"/>
    <property type="project" value="UniProtKB-KW"/>
</dbReference>
<comment type="subcellular location">
    <subcellularLocation>
        <location evidence="1">Cell membrane</location>
        <topology evidence="1">Peripheral membrane protein</topology>
    </subcellularLocation>
</comment>
<evidence type="ECO:0000256" key="5">
    <source>
        <dbReference type="ARBA" id="ARBA00022741"/>
    </source>
</evidence>
<reference evidence="11 12" key="1">
    <citation type="submission" date="2019-10" db="EMBL/GenBank/DDBJ databases">
        <authorList>
            <person name="Karimi E."/>
        </authorList>
    </citation>
    <scope>NUCLEOTIDE SEQUENCE [LARGE SCALE GENOMIC DNA]</scope>
    <source>
        <strain evidence="11">Exiguobacterium sp. 9Y</strain>
    </source>
</reference>
<dbReference type="GO" id="GO:0006826">
    <property type="term" value="P:iron ion transport"/>
    <property type="evidence" value="ECO:0007669"/>
    <property type="project" value="UniProtKB-KW"/>
</dbReference>
<evidence type="ECO:0000313" key="11">
    <source>
        <dbReference type="EMBL" id="VWX35577.1"/>
    </source>
</evidence>
<evidence type="ECO:0000256" key="7">
    <source>
        <dbReference type="ARBA" id="ARBA00023004"/>
    </source>
</evidence>
<dbReference type="PANTHER" id="PTHR42771:SF3">
    <property type="entry name" value="PETROBACTIN IMPORT ATP-BINDING PROTEIN YCLP"/>
    <property type="match status" value="1"/>
</dbReference>
<evidence type="ECO:0000256" key="9">
    <source>
        <dbReference type="ARBA" id="ARBA00023136"/>
    </source>
</evidence>
<proteinExistence type="predicted"/>
<evidence type="ECO:0000313" key="12">
    <source>
        <dbReference type="Proteomes" id="UP000439752"/>
    </source>
</evidence>
<dbReference type="InterPro" id="IPR003593">
    <property type="entry name" value="AAA+_ATPase"/>
</dbReference>
<protein>
    <submittedName>
        <fullName evidence="11">Petrobactin iron-siderophore ABC transporter (ATP-binding protein)</fullName>
    </submittedName>
</protein>
<dbReference type="RefSeq" id="WP_159173319.1">
    <property type="nucleotide sequence ID" value="NZ_LR732312.1"/>
</dbReference>
<dbReference type="GO" id="GO:0016887">
    <property type="term" value="F:ATP hydrolysis activity"/>
    <property type="evidence" value="ECO:0007669"/>
    <property type="project" value="InterPro"/>
</dbReference>
<keyword evidence="6 11" id="KW-0067">ATP-binding</keyword>
<dbReference type="InterPro" id="IPR003439">
    <property type="entry name" value="ABC_transporter-like_ATP-bd"/>
</dbReference>
<keyword evidence="8" id="KW-0406">Ion transport</keyword>
<evidence type="ECO:0000256" key="8">
    <source>
        <dbReference type="ARBA" id="ARBA00023065"/>
    </source>
</evidence>
<dbReference type="InterPro" id="IPR027417">
    <property type="entry name" value="P-loop_NTPase"/>
</dbReference>
<dbReference type="GO" id="GO:0005886">
    <property type="term" value="C:plasma membrane"/>
    <property type="evidence" value="ECO:0007669"/>
    <property type="project" value="UniProtKB-SubCell"/>
</dbReference>
<name>A0A653I8S2_9BACL</name>
<dbReference type="PROSITE" id="PS50893">
    <property type="entry name" value="ABC_TRANSPORTER_2"/>
    <property type="match status" value="1"/>
</dbReference>
<dbReference type="CDD" id="cd03214">
    <property type="entry name" value="ABC_Iron-Siderophores_B12_Hemin"/>
    <property type="match status" value="1"/>
</dbReference>
<dbReference type="EMBL" id="CABWKQ010000019">
    <property type="protein sequence ID" value="VWX35577.1"/>
    <property type="molecule type" value="Genomic_DNA"/>
</dbReference>
<keyword evidence="4" id="KW-0410">Iron transport</keyword>
<dbReference type="InterPro" id="IPR051535">
    <property type="entry name" value="Siderophore_ABC-ATPase"/>
</dbReference>
<dbReference type="InterPro" id="IPR017871">
    <property type="entry name" value="ABC_transporter-like_CS"/>
</dbReference>
<dbReference type="Proteomes" id="UP000439752">
    <property type="component" value="Unassembled WGS sequence"/>
</dbReference>
<sequence length="252" mass="28053">MITIENITKRFGTKTVVEAATFTIPKGQLTSFIGPNGAGKSTVLSMISRLAKADAGVVTLEGTAISQFPSDDLAKRLSILKQSNHLGLRVTVRELVGFGRFPYSKGRLTALDHEKIERAIAYVGLEEMEDKQINALSGGQKQRAFIAMVIAQDTDYILLDEPLNNLDMRHAVQVMKLLRKLVDEENKTIVVVLHDLNFASVYSDQMVAMKEGQIVATGPTDQLMDQSLLENLYEMDLTLEQMDDHKICLYYT</sequence>
<keyword evidence="2" id="KW-0813">Transport</keyword>
<evidence type="ECO:0000256" key="4">
    <source>
        <dbReference type="ARBA" id="ARBA00022496"/>
    </source>
</evidence>
<evidence type="ECO:0000256" key="3">
    <source>
        <dbReference type="ARBA" id="ARBA00022475"/>
    </source>
</evidence>
<dbReference type="PANTHER" id="PTHR42771">
    <property type="entry name" value="IRON(3+)-HYDROXAMATE IMPORT ATP-BINDING PROTEIN FHUC"/>
    <property type="match status" value="1"/>
</dbReference>
<evidence type="ECO:0000256" key="2">
    <source>
        <dbReference type="ARBA" id="ARBA00022448"/>
    </source>
</evidence>
<dbReference type="Pfam" id="PF00005">
    <property type="entry name" value="ABC_tran"/>
    <property type="match status" value="1"/>
</dbReference>
<dbReference type="AlphaFoldDB" id="A0A653I8S2"/>
<evidence type="ECO:0000256" key="1">
    <source>
        <dbReference type="ARBA" id="ARBA00004202"/>
    </source>
</evidence>
<keyword evidence="9" id="KW-0472">Membrane</keyword>
<dbReference type="SMART" id="SM00382">
    <property type="entry name" value="AAA"/>
    <property type="match status" value="1"/>
</dbReference>
<organism evidence="11 12">
    <name type="scientific">Exiguobacterium oxidotolerans</name>
    <dbReference type="NCBI Taxonomy" id="223958"/>
    <lineage>
        <taxon>Bacteria</taxon>
        <taxon>Bacillati</taxon>
        <taxon>Bacillota</taxon>
        <taxon>Bacilli</taxon>
        <taxon>Bacillales</taxon>
        <taxon>Bacillales Family XII. Incertae Sedis</taxon>
        <taxon>Exiguobacterium</taxon>
    </lineage>
</organism>
<feature type="domain" description="ABC transporter" evidence="10">
    <location>
        <begin position="2"/>
        <end position="236"/>
    </location>
</feature>
<keyword evidence="7" id="KW-0408">Iron</keyword>
<dbReference type="PROSITE" id="PS00211">
    <property type="entry name" value="ABC_TRANSPORTER_1"/>
    <property type="match status" value="1"/>
</dbReference>
<keyword evidence="3" id="KW-1003">Cell membrane</keyword>
<evidence type="ECO:0000256" key="6">
    <source>
        <dbReference type="ARBA" id="ARBA00022840"/>
    </source>
</evidence>
<accession>A0A653I8S2</accession>